<organism evidence="1 2">
    <name type="scientific">Clunio marinus</name>
    <dbReference type="NCBI Taxonomy" id="568069"/>
    <lineage>
        <taxon>Eukaryota</taxon>
        <taxon>Metazoa</taxon>
        <taxon>Ecdysozoa</taxon>
        <taxon>Arthropoda</taxon>
        <taxon>Hexapoda</taxon>
        <taxon>Insecta</taxon>
        <taxon>Pterygota</taxon>
        <taxon>Neoptera</taxon>
        <taxon>Endopterygota</taxon>
        <taxon>Diptera</taxon>
        <taxon>Nematocera</taxon>
        <taxon>Chironomoidea</taxon>
        <taxon>Chironomidae</taxon>
        <taxon>Clunio</taxon>
    </lineage>
</organism>
<dbReference type="AlphaFoldDB" id="A0A1J1HZ47"/>
<keyword evidence="2" id="KW-1185">Reference proteome</keyword>
<accession>A0A1J1HZ47</accession>
<evidence type="ECO:0000313" key="1">
    <source>
        <dbReference type="EMBL" id="CRK92818.1"/>
    </source>
</evidence>
<dbReference type="EMBL" id="CVRI01000035">
    <property type="protein sequence ID" value="CRK92818.1"/>
    <property type="molecule type" value="Genomic_DNA"/>
</dbReference>
<dbReference type="Proteomes" id="UP000183832">
    <property type="component" value="Unassembled WGS sequence"/>
</dbReference>
<proteinExistence type="predicted"/>
<gene>
    <name evidence="1" type="ORF">CLUMA_CG006434</name>
</gene>
<evidence type="ECO:0000313" key="2">
    <source>
        <dbReference type="Proteomes" id="UP000183832"/>
    </source>
</evidence>
<protein>
    <submittedName>
        <fullName evidence="1">CLUMA_CG006434, isoform A</fullName>
    </submittedName>
</protein>
<reference evidence="1 2" key="1">
    <citation type="submission" date="2015-04" db="EMBL/GenBank/DDBJ databases">
        <authorList>
            <person name="Syromyatnikov M.Y."/>
            <person name="Popov V.N."/>
        </authorList>
    </citation>
    <scope>NUCLEOTIDE SEQUENCE [LARGE SCALE GENOMIC DNA]</scope>
</reference>
<name>A0A1J1HZ47_9DIPT</name>
<sequence length="76" mass="9077">MILLEYVALPERSRYGLLVWMWSIEIMTALICNRSEILQPAYPITEEFPDRHSIPHNQQKKVEKRIYVSIMNLVPY</sequence>